<proteinExistence type="predicted"/>
<keyword evidence="1" id="KW-0472">Membrane</keyword>
<reference evidence="2 3" key="1">
    <citation type="submission" date="2016-02" db="EMBL/GenBank/DDBJ databases">
        <authorList>
            <person name="Teng J.L."/>
            <person name="Tang Y."/>
            <person name="Huang Y."/>
            <person name="Guo F."/>
            <person name="Wei W."/>
            <person name="Chen J.H."/>
            <person name="Wong S.Y."/>
            <person name="Lau S.K."/>
            <person name="Woo P.C."/>
        </authorList>
    </citation>
    <scope>NUCLEOTIDE SEQUENCE [LARGE SCALE GENOMIC DNA]</scope>
    <source>
        <strain evidence="2 3">JCM 13375</strain>
    </source>
</reference>
<dbReference type="Proteomes" id="UP000070409">
    <property type="component" value="Unassembled WGS sequence"/>
</dbReference>
<feature type="transmembrane region" description="Helical" evidence="1">
    <location>
        <begin position="51"/>
        <end position="70"/>
    </location>
</feature>
<protein>
    <submittedName>
        <fullName evidence="2">Uncharacterized protein</fullName>
    </submittedName>
</protein>
<dbReference type="EMBL" id="LSRE01000026">
    <property type="protein sequence ID" value="KXO94304.1"/>
    <property type="molecule type" value="Genomic_DNA"/>
</dbReference>
<organism evidence="2 3">
    <name type="scientific">Tsukamurella pseudospumae</name>
    <dbReference type="NCBI Taxonomy" id="239498"/>
    <lineage>
        <taxon>Bacteria</taxon>
        <taxon>Bacillati</taxon>
        <taxon>Actinomycetota</taxon>
        <taxon>Actinomycetes</taxon>
        <taxon>Mycobacteriales</taxon>
        <taxon>Tsukamurellaceae</taxon>
        <taxon>Tsukamurella</taxon>
    </lineage>
</organism>
<keyword evidence="3" id="KW-1185">Reference proteome</keyword>
<feature type="transmembrane region" description="Helical" evidence="1">
    <location>
        <begin position="23"/>
        <end position="45"/>
    </location>
</feature>
<evidence type="ECO:0000313" key="3">
    <source>
        <dbReference type="Proteomes" id="UP000070409"/>
    </source>
</evidence>
<feature type="transmembrane region" description="Helical" evidence="1">
    <location>
        <begin position="138"/>
        <end position="156"/>
    </location>
</feature>
<name>A0A137Z7Z9_9ACTN</name>
<accession>A0A137Z7Z9</accession>
<keyword evidence="1" id="KW-1133">Transmembrane helix</keyword>
<gene>
    <name evidence="2" type="ORF">AXK61_23805</name>
</gene>
<evidence type="ECO:0000313" key="2">
    <source>
        <dbReference type="EMBL" id="KXO94304.1"/>
    </source>
</evidence>
<evidence type="ECO:0000256" key="1">
    <source>
        <dbReference type="SAM" id="Phobius"/>
    </source>
</evidence>
<sequence length="259" mass="27157">MPPGTKQVAGTPWPDTGLNRSRAVLLGVFSAVIIAFFGLAVAAFAGWARVAAAFMCVAFVCLAAGAAAVAGRKYRAPGPRQEWGVNDEIVFLCWPGAAYMTRVVVPFALGLSSVGVALIGNDAASSPSGYSEARGGPIFFYVVGAVGVAIALVLMLKPRGPSQWTEIRIGSQGVCIVSGSRRTAIDWNDTASLEALPTNPNELRPYAQVVLARTCAKQVKLPLGRAQIDPNVLWKSLVASRNRVVALPSPGEPAPSREV</sequence>
<feature type="transmembrane region" description="Helical" evidence="1">
    <location>
        <begin position="91"/>
        <end position="118"/>
    </location>
</feature>
<keyword evidence="1" id="KW-0812">Transmembrane</keyword>
<comment type="caution">
    <text evidence="2">The sequence shown here is derived from an EMBL/GenBank/DDBJ whole genome shotgun (WGS) entry which is preliminary data.</text>
</comment>